<dbReference type="NCBIfam" id="TIGR00550">
    <property type="entry name" value="nadA"/>
    <property type="match status" value="1"/>
</dbReference>
<evidence type="ECO:0000313" key="12">
    <source>
        <dbReference type="Proteomes" id="UP000186469"/>
    </source>
</evidence>
<keyword evidence="7" id="KW-0479">Metal-binding</keyword>
<evidence type="ECO:0000256" key="10">
    <source>
        <dbReference type="NCBIfam" id="TIGR00550"/>
    </source>
</evidence>
<name>A0A1M7RUV0_9BACT</name>
<dbReference type="EC" id="2.5.1.72" evidence="3 10"/>
<reference evidence="11 12" key="1">
    <citation type="submission" date="2016-12" db="EMBL/GenBank/DDBJ databases">
        <authorList>
            <person name="Song W.-J."/>
            <person name="Kurnit D.M."/>
        </authorList>
    </citation>
    <scope>NUCLEOTIDE SEQUENCE [LARGE SCALE GENOMIC DNA]</scope>
    <source>
        <strain evidence="11 12">DSM 11393</strain>
    </source>
</reference>
<keyword evidence="9" id="KW-0411">Iron-sulfur</keyword>
<evidence type="ECO:0000256" key="3">
    <source>
        <dbReference type="ARBA" id="ARBA00012669"/>
    </source>
</evidence>
<keyword evidence="8" id="KW-0408">Iron</keyword>
<evidence type="ECO:0000256" key="9">
    <source>
        <dbReference type="ARBA" id="ARBA00023014"/>
    </source>
</evidence>
<dbReference type="NCBIfam" id="NF006883">
    <property type="entry name" value="PRK09375.2-4"/>
    <property type="match status" value="1"/>
</dbReference>
<dbReference type="GO" id="GO:0008987">
    <property type="term" value="F:quinolinate synthetase A activity"/>
    <property type="evidence" value="ECO:0007669"/>
    <property type="project" value="UniProtKB-UniRule"/>
</dbReference>
<dbReference type="GO" id="GO:0034628">
    <property type="term" value="P:'de novo' NAD+ biosynthetic process from L-aspartate"/>
    <property type="evidence" value="ECO:0007669"/>
    <property type="project" value="TreeGrafter"/>
</dbReference>
<dbReference type="Pfam" id="PF02445">
    <property type="entry name" value="NadA"/>
    <property type="match status" value="1"/>
</dbReference>
<keyword evidence="6" id="KW-0808">Transferase</keyword>
<dbReference type="UniPathway" id="UPA00253">
    <property type="reaction ID" value="UER00327"/>
</dbReference>
<dbReference type="GO" id="GO:0051539">
    <property type="term" value="F:4 iron, 4 sulfur cluster binding"/>
    <property type="evidence" value="ECO:0007669"/>
    <property type="project" value="UniProtKB-KW"/>
</dbReference>
<accession>A0A1M7RUV0</accession>
<keyword evidence="4" id="KW-0004">4Fe-4S</keyword>
<evidence type="ECO:0000313" key="11">
    <source>
        <dbReference type="EMBL" id="SHN49954.1"/>
    </source>
</evidence>
<evidence type="ECO:0000256" key="1">
    <source>
        <dbReference type="ARBA" id="ARBA00001966"/>
    </source>
</evidence>
<evidence type="ECO:0000256" key="2">
    <source>
        <dbReference type="ARBA" id="ARBA00005065"/>
    </source>
</evidence>
<comment type="cofactor">
    <cofactor evidence="1">
        <name>[4Fe-4S] cluster</name>
        <dbReference type="ChEBI" id="CHEBI:49883"/>
    </cofactor>
</comment>
<dbReference type="Proteomes" id="UP000186469">
    <property type="component" value="Unassembled WGS sequence"/>
</dbReference>
<dbReference type="EMBL" id="FRDI01000002">
    <property type="protein sequence ID" value="SHN49954.1"/>
    <property type="molecule type" value="Genomic_DNA"/>
</dbReference>
<comment type="pathway">
    <text evidence="2">Cofactor biosynthesis; NAD(+) biosynthesis; quinolinate from iminoaspartate: step 1/1.</text>
</comment>
<dbReference type="PANTHER" id="PTHR30573:SF0">
    <property type="entry name" value="QUINOLINATE SYNTHASE, CHLOROPLASTIC"/>
    <property type="match status" value="1"/>
</dbReference>
<proteinExistence type="predicted"/>
<dbReference type="GO" id="GO:0005829">
    <property type="term" value="C:cytosol"/>
    <property type="evidence" value="ECO:0007669"/>
    <property type="project" value="TreeGrafter"/>
</dbReference>
<dbReference type="OrthoDB" id="9801204at2"/>
<keyword evidence="5" id="KW-0662">Pyridine nucleotide biosynthesis</keyword>
<dbReference type="PANTHER" id="PTHR30573">
    <property type="entry name" value="QUINOLINATE SYNTHETASE A"/>
    <property type="match status" value="1"/>
</dbReference>
<dbReference type="InterPro" id="IPR003473">
    <property type="entry name" value="NadA"/>
</dbReference>
<evidence type="ECO:0000256" key="7">
    <source>
        <dbReference type="ARBA" id="ARBA00022723"/>
    </source>
</evidence>
<dbReference type="AlphaFoldDB" id="A0A1M7RUV0"/>
<evidence type="ECO:0000256" key="8">
    <source>
        <dbReference type="ARBA" id="ARBA00023004"/>
    </source>
</evidence>
<dbReference type="SUPFAM" id="SSF142754">
    <property type="entry name" value="NadA-like"/>
    <property type="match status" value="1"/>
</dbReference>
<keyword evidence="12" id="KW-1185">Reference proteome</keyword>
<gene>
    <name evidence="11" type="ORF">SAMN02745728_00189</name>
</gene>
<dbReference type="Gene3D" id="3.40.50.10800">
    <property type="entry name" value="NadA-like"/>
    <property type="match status" value="3"/>
</dbReference>
<dbReference type="InterPro" id="IPR036094">
    <property type="entry name" value="NadA_sf"/>
</dbReference>
<evidence type="ECO:0000256" key="5">
    <source>
        <dbReference type="ARBA" id="ARBA00022642"/>
    </source>
</evidence>
<dbReference type="GO" id="GO:0046872">
    <property type="term" value="F:metal ion binding"/>
    <property type="evidence" value="ECO:0007669"/>
    <property type="project" value="UniProtKB-KW"/>
</dbReference>
<organism evidence="11 12">
    <name type="scientific">Desulfovibrio litoralis DSM 11393</name>
    <dbReference type="NCBI Taxonomy" id="1121455"/>
    <lineage>
        <taxon>Bacteria</taxon>
        <taxon>Pseudomonadati</taxon>
        <taxon>Thermodesulfobacteriota</taxon>
        <taxon>Desulfovibrionia</taxon>
        <taxon>Desulfovibrionales</taxon>
        <taxon>Desulfovibrionaceae</taxon>
        <taxon>Desulfovibrio</taxon>
    </lineage>
</organism>
<protein>
    <recommendedName>
        <fullName evidence="3 10">Quinolinate synthase</fullName>
        <ecNumber evidence="3 10">2.5.1.72</ecNumber>
    </recommendedName>
</protein>
<dbReference type="RefSeq" id="WP_072695568.1">
    <property type="nucleotide sequence ID" value="NZ_FRDI01000002.1"/>
</dbReference>
<dbReference type="STRING" id="1121455.SAMN02745728_00189"/>
<sequence length="352" mass="39401">MNITQEKISKIRQELKKDLFIVGHHYQNDEVIRHVDLRGDSLELARKVSDNNAKYIVFCGVYFMAESAALLAEKEQKVFLPDKTANCVMSQMAPAQLLDTVISKLKAKGRKIIPLAYVNTSVAVKAVCGKHGGAVCTSANAKTMLKWALKQGDGVLFLPDKNLARNTAKDLQLPELEQRIIDIRNNGNNLEISELNKFNLLIWPGCCAIHARFNTEQIEKIRKNNINAKIIVHPECSPELVNLADASGSTSFLIKYVAELPKGSEVFIGTEWNLVKRLAEQYKGIIQVKPLIQSSCSHMNKINEEKLLAVLERLQKATPDELEKMAIQVPELLREDAKNSLLRMLEACSENA</sequence>
<evidence type="ECO:0000256" key="6">
    <source>
        <dbReference type="ARBA" id="ARBA00022679"/>
    </source>
</evidence>
<evidence type="ECO:0000256" key="4">
    <source>
        <dbReference type="ARBA" id="ARBA00022485"/>
    </source>
</evidence>